<name>A0A0F4JH50_9ACTN</name>
<keyword evidence="2" id="KW-1185">Reference proteome</keyword>
<evidence type="ECO:0000313" key="2">
    <source>
        <dbReference type="Proteomes" id="UP000033551"/>
    </source>
</evidence>
<proteinExistence type="predicted"/>
<dbReference type="RefSeq" id="WP_045947761.1">
    <property type="nucleotide sequence ID" value="NZ_JZWV01000353.1"/>
</dbReference>
<sequence length="173" mass="18515">MNEHGIPGAPEGFTAFGVAADWPQSRQVTGHGHSRLSGDAHVYLWYGSPHFDPEVEHVTVCSASSGNPEAEEALRRGFEDYFHIDQAPWTSLPAPEPVTVTADGKPVGCELWRDSGRRCWVARGRAGAMELVLSGSGIDPEGLGLVSVSDLTCFSGHFGWRPGVAHPGGTQRP</sequence>
<organism evidence="1 2">
    <name type="scientific">Streptomyces katrae</name>
    <dbReference type="NCBI Taxonomy" id="68223"/>
    <lineage>
        <taxon>Bacteria</taxon>
        <taxon>Bacillati</taxon>
        <taxon>Actinomycetota</taxon>
        <taxon>Actinomycetes</taxon>
        <taxon>Kitasatosporales</taxon>
        <taxon>Streptomycetaceae</taxon>
        <taxon>Streptomyces</taxon>
    </lineage>
</organism>
<comment type="caution">
    <text evidence="1">The sequence shown here is derived from an EMBL/GenBank/DDBJ whole genome shotgun (WGS) entry which is preliminary data.</text>
</comment>
<dbReference type="AlphaFoldDB" id="A0A0F4JH50"/>
<dbReference type="OrthoDB" id="4127590at2"/>
<accession>A0A0F4JH50</accession>
<protein>
    <submittedName>
        <fullName evidence="1">Uncharacterized protein</fullName>
    </submittedName>
</protein>
<gene>
    <name evidence="1" type="ORF">VR44_13760</name>
</gene>
<reference evidence="1 2" key="1">
    <citation type="submission" date="2015-02" db="EMBL/GenBank/DDBJ databases">
        <authorList>
            <person name="Ju K.-S."/>
            <person name="Doroghazi J.R."/>
            <person name="Metcalf W."/>
        </authorList>
    </citation>
    <scope>NUCLEOTIDE SEQUENCE [LARGE SCALE GENOMIC DNA]</scope>
    <source>
        <strain evidence="1 2">NRRL ISP-5550</strain>
    </source>
</reference>
<dbReference type="EMBL" id="JZWV01000353">
    <property type="protein sequence ID" value="KJY33515.1"/>
    <property type="molecule type" value="Genomic_DNA"/>
</dbReference>
<dbReference type="PATRIC" id="fig|68223.7.peg.7030"/>
<dbReference type="Proteomes" id="UP000033551">
    <property type="component" value="Unassembled WGS sequence"/>
</dbReference>
<evidence type="ECO:0000313" key="1">
    <source>
        <dbReference type="EMBL" id="KJY33515.1"/>
    </source>
</evidence>